<organism evidence="2 3">
    <name type="scientific">Hyella patelloides LEGE 07179</name>
    <dbReference type="NCBI Taxonomy" id="945734"/>
    <lineage>
        <taxon>Bacteria</taxon>
        <taxon>Bacillati</taxon>
        <taxon>Cyanobacteriota</taxon>
        <taxon>Cyanophyceae</taxon>
        <taxon>Pleurocapsales</taxon>
        <taxon>Hyellaceae</taxon>
        <taxon>Hyella</taxon>
    </lineage>
</organism>
<evidence type="ECO:0000313" key="2">
    <source>
        <dbReference type="EMBL" id="VEP15084.1"/>
    </source>
</evidence>
<gene>
    <name evidence="2" type="ORF">H1P_3060007</name>
</gene>
<proteinExistence type="predicted"/>
<dbReference type="Proteomes" id="UP000320055">
    <property type="component" value="Unassembled WGS sequence"/>
</dbReference>
<reference evidence="2 3" key="1">
    <citation type="submission" date="2019-01" db="EMBL/GenBank/DDBJ databases">
        <authorList>
            <person name="Brito A."/>
        </authorList>
    </citation>
    <scope>NUCLEOTIDE SEQUENCE [LARGE SCALE GENOMIC DNA]</scope>
    <source>
        <strain evidence="2">1</strain>
    </source>
</reference>
<name>A0A563VUL9_9CYAN</name>
<protein>
    <recommendedName>
        <fullName evidence="1">vWA-MoxR associated protein N-terminal HTH domain-containing protein</fullName>
    </recommendedName>
</protein>
<dbReference type="InterPro" id="IPR027417">
    <property type="entry name" value="P-loop_NTPase"/>
</dbReference>
<dbReference type="AlphaFoldDB" id="A0A563VUL9"/>
<sequence>MKTEEALSFVEELIQPEKLSTLQEIVFRECWQGKTYLQIARHSDYDANYIRGVGSRLWQLLSQICQEEVTKNNLRSVLRQQSSKKISDDISLELPDGIVPTNSYFYIERHPLESDCCEEIDRPGALLRIKAPQKMGKTSLLNRIMAEVKPDYYQVKIDLQQADSNIICNTGRLIRWLIANICSQLAMKNLIDSCWDEDLGLKVSCSNYLENYVLCQLDKPLILAIDRLEIIFKHREVAQEFIPLLLFWHEEAQVVSHWQKLRLIVVQSTESYVPLVDFKQSSFNVGLSMNLPTFDREQMLDLASRHQLIQQNDFQKNGIAVLSNLIGGHPYLARLAFYHLAKYHLNLNTLIEEAATETSIFIDTLRHYLKTLYDHTVLAEAFSKVVKSDSPVQLDSLVNYQLENLGLISLKGNEVVPSCQLYRLYFRDRLH</sequence>
<dbReference type="SUPFAM" id="SSF52540">
    <property type="entry name" value="P-loop containing nucleoside triphosphate hydrolases"/>
    <property type="match status" value="1"/>
</dbReference>
<dbReference type="RefSeq" id="WP_144873866.1">
    <property type="nucleotide sequence ID" value="NZ_LR214046.1"/>
</dbReference>
<keyword evidence="3" id="KW-1185">Reference proteome</keyword>
<dbReference type="Pfam" id="PF14516">
    <property type="entry name" value="AAA_35"/>
    <property type="match status" value="1"/>
</dbReference>
<dbReference type="Pfam" id="PF26355">
    <property type="entry name" value="HTH_VMAP-M9"/>
    <property type="match status" value="1"/>
</dbReference>
<evidence type="ECO:0000313" key="3">
    <source>
        <dbReference type="Proteomes" id="UP000320055"/>
    </source>
</evidence>
<feature type="domain" description="vWA-MoxR associated protein N-terminal HTH" evidence="1">
    <location>
        <begin position="1"/>
        <end position="80"/>
    </location>
</feature>
<dbReference type="OrthoDB" id="502668at2"/>
<evidence type="ECO:0000259" key="1">
    <source>
        <dbReference type="Pfam" id="PF26355"/>
    </source>
</evidence>
<accession>A0A563VUL9</accession>
<dbReference type="EMBL" id="CAACVJ010000231">
    <property type="protein sequence ID" value="VEP15084.1"/>
    <property type="molecule type" value="Genomic_DNA"/>
</dbReference>
<dbReference type="InterPro" id="IPR058651">
    <property type="entry name" value="HTH_VMAP-M9"/>
</dbReference>